<dbReference type="Proteomes" id="UP000028493">
    <property type="component" value="Unassembled WGS sequence"/>
</dbReference>
<proteinExistence type="predicted"/>
<feature type="domain" description="Putative endonuclease Z1" evidence="1">
    <location>
        <begin position="295"/>
        <end position="514"/>
    </location>
</feature>
<dbReference type="RefSeq" id="WP_038195037.1">
    <property type="nucleotide sequence ID" value="NZ_CAWLXS010000129.1"/>
</dbReference>
<evidence type="ECO:0000313" key="3">
    <source>
        <dbReference type="Proteomes" id="UP000028493"/>
    </source>
</evidence>
<dbReference type="AlphaFoldDB" id="A0A077PEN1"/>
<evidence type="ECO:0000259" key="1">
    <source>
        <dbReference type="Pfam" id="PF10593"/>
    </source>
</evidence>
<accession>A0A077PEN1</accession>
<comment type="caution">
    <text evidence="2">The sequence shown here is derived from an EMBL/GenBank/DDBJ whole genome shotgun (WGS) entry which is preliminary data.</text>
</comment>
<protein>
    <recommendedName>
        <fullName evidence="1">Putative endonuclease Z1 domain-containing protein</fullName>
    </recommendedName>
</protein>
<evidence type="ECO:0000313" key="2">
    <source>
        <dbReference type="EMBL" id="CDH22795.1"/>
    </source>
</evidence>
<dbReference type="SUPFAM" id="SSF52540">
    <property type="entry name" value="P-loop containing nucleoside triphosphate hydrolases"/>
    <property type="match status" value="1"/>
</dbReference>
<dbReference type="HOGENOM" id="CLU_020066_1_0_6"/>
<reference evidence="2" key="1">
    <citation type="submission" date="2013-07" db="EMBL/GenBank/DDBJ databases">
        <title>Sub-species coevolution in mutualistic symbiosis.</title>
        <authorList>
            <person name="Murfin K."/>
            <person name="Klassen J."/>
            <person name="Lee M."/>
            <person name="Forst S."/>
            <person name="Stock P."/>
            <person name="Goodrich-Blair H."/>
        </authorList>
    </citation>
    <scope>NUCLEOTIDE SEQUENCE [LARGE SCALE GENOMIC DNA]</scope>
    <source>
        <strain evidence="2">Kraussei Becker Underwood</strain>
    </source>
</reference>
<dbReference type="EMBL" id="CBSZ010000038">
    <property type="protein sequence ID" value="CDH22795.1"/>
    <property type="molecule type" value="Genomic_DNA"/>
</dbReference>
<dbReference type="Pfam" id="PF10593">
    <property type="entry name" value="Z1"/>
    <property type="match status" value="1"/>
</dbReference>
<sequence>MIKIDGEYYNYFINNSTLPYTDEEKKCVELSVEKLKTHKTNGNKPGMLLGKIQSGKTKTFMAIMGLAFDNGYEIAVVLTKGTKALATQTERRISGDFNLFIKEDKLDVYDVMRLPESFTKWELKKKIVVVCKKQKENLARLLTLFENDAYGFYRKPVLIIDDEADYASVGYFNSKEYGIQANLTAFELDKLRKKNDAASFLQVTATPYSLYLQPENIELNGGRFEPVRPAFTVLVPVNPKYIGSDFYFEGTEDPDLLQYYLHYQLTDKELGVLRKRDARKLKLEDVLMSKAITGLRMAIVNFIVGGAILQKQNEKDGDILRKVSFLIHTEVSKASHEWQKDIVNQLYQQLRNSVMDCSDIFDSLIDESYKDLKQSVKINDNYLPSFEDVKIQIKKILDDEMLLIASVNSEQQVEDMLDDTGQLKLRAPLNIFIGGNILDRGITISNLIGFYYGRKPKQHQQDTVLQHCRMFGYRSKEELAVTRFYTEGQIYNAMKRMHESDVALREQLTKNDDQSVVFIEGSISGAIKPCSPNKIMLSNTTTLKPYKRLLPVGFQTENKSVTRNITKKIDKLLDKYIGRNNKTEPFMIDKKDALNIIDLSKQAIIMSEDEGYTFDWQCMKDAIIYMARDYKEIWCLQLPNRNNGRFTNPGSHSKYVSTPDTAKNEGRIAREKATEVPMLMLFRQNGAEKDGWKGEAFYWPLLYAAGNIKTTIYSNSSHSYED</sequence>
<name>A0A077PEN1_XENBV</name>
<gene>
    <name evidence="2" type="ORF">XBKB1_1320001</name>
</gene>
<organism evidence="2 3">
    <name type="scientific">Xenorhabdus bovienii str. kraussei Becker Underwood</name>
    <dbReference type="NCBI Taxonomy" id="1398204"/>
    <lineage>
        <taxon>Bacteria</taxon>
        <taxon>Pseudomonadati</taxon>
        <taxon>Pseudomonadota</taxon>
        <taxon>Gammaproteobacteria</taxon>
        <taxon>Enterobacterales</taxon>
        <taxon>Morganellaceae</taxon>
        <taxon>Xenorhabdus</taxon>
    </lineage>
</organism>
<dbReference type="InterPro" id="IPR018310">
    <property type="entry name" value="Put_endonuclease_Z1-dom"/>
</dbReference>
<dbReference type="InterPro" id="IPR027417">
    <property type="entry name" value="P-loop_NTPase"/>
</dbReference>